<gene>
    <name evidence="4" type="ORF">I601_2249</name>
</gene>
<keyword evidence="2" id="KW-0812">Transmembrane</keyword>
<keyword evidence="2" id="KW-0472">Membrane</keyword>
<proteinExistence type="predicted"/>
<accession>A0A1A9GK78</accession>
<evidence type="ECO:0000259" key="3">
    <source>
        <dbReference type="Pfam" id="PF13400"/>
    </source>
</evidence>
<organism evidence="4 5">
    <name type="scientific">Nocardioides dokdonensis FR1436</name>
    <dbReference type="NCBI Taxonomy" id="1300347"/>
    <lineage>
        <taxon>Bacteria</taxon>
        <taxon>Bacillati</taxon>
        <taxon>Actinomycetota</taxon>
        <taxon>Actinomycetes</taxon>
        <taxon>Propionibacteriales</taxon>
        <taxon>Nocardioidaceae</taxon>
        <taxon>Nocardioides</taxon>
    </lineage>
</organism>
<feature type="domain" description="Putative Flp pilus-assembly TadG-like N-terminal" evidence="3">
    <location>
        <begin position="17"/>
        <end position="64"/>
    </location>
</feature>
<dbReference type="AlphaFoldDB" id="A0A1A9GK78"/>
<sequence>MRRRRRGHHSRGRDERGQVTVLIIGFAFVLALGVAVVVDASAAYLQRSGLSTLADGAALYGADAGATGASTYTEGVPEGQLALDADVARAGVADYLRSVGAYEEYPGLRVLIQVDPARSAVEVRVSAPLDLPLGLPGAPESPTVSAEGSAVSDVER</sequence>
<dbReference type="RefSeq" id="WP_068109471.1">
    <property type="nucleotide sequence ID" value="NZ_CP015079.1"/>
</dbReference>
<reference evidence="4 5" key="1">
    <citation type="submission" date="2016-03" db="EMBL/GenBank/DDBJ databases">
        <title>Complete genome sequence of a soil Actinobacterium, Nocardioides dokdonensis FR1436.</title>
        <authorList>
            <person name="Kwon S.-K."/>
            <person name="Kim K."/>
            <person name="Kim J.F."/>
        </authorList>
    </citation>
    <scope>NUCLEOTIDE SEQUENCE [LARGE SCALE GENOMIC DNA]</scope>
    <source>
        <strain evidence="4 5">FR1436</strain>
    </source>
</reference>
<dbReference type="Proteomes" id="UP000077868">
    <property type="component" value="Chromosome"/>
</dbReference>
<keyword evidence="5" id="KW-1185">Reference proteome</keyword>
<feature type="region of interest" description="Disordered" evidence="1">
    <location>
        <begin position="132"/>
        <end position="156"/>
    </location>
</feature>
<evidence type="ECO:0000313" key="4">
    <source>
        <dbReference type="EMBL" id="ANH38674.1"/>
    </source>
</evidence>
<dbReference type="KEGG" id="ndk:I601_2249"/>
<evidence type="ECO:0000256" key="1">
    <source>
        <dbReference type="SAM" id="MobiDB-lite"/>
    </source>
</evidence>
<dbReference type="Pfam" id="PF13400">
    <property type="entry name" value="Tad"/>
    <property type="match status" value="1"/>
</dbReference>
<name>A0A1A9GK78_9ACTN</name>
<dbReference type="EMBL" id="CP015079">
    <property type="protein sequence ID" value="ANH38674.1"/>
    <property type="molecule type" value="Genomic_DNA"/>
</dbReference>
<keyword evidence="2" id="KW-1133">Transmembrane helix</keyword>
<dbReference type="STRING" id="1300347.I601_2249"/>
<evidence type="ECO:0000313" key="5">
    <source>
        <dbReference type="Proteomes" id="UP000077868"/>
    </source>
</evidence>
<feature type="transmembrane region" description="Helical" evidence="2">
    <location>
        <begin position="21"/>
        <end position="45"/>
    </location>
</feature>
<dbReference type="PATRIC" id="fig|1300347.3.peg.2244"/>
<protein>
    <recommendedName>
        <fullName evidence="3">Putative Flp pilus-assembly TadG-like N-terminal domain-containing protein</fullName>
    </recommendedName>
</protein>
<dbReference type="InterPro" id="IPR028087">
    <property type="entry name" value="Tad_N"/>
</dbReference>
<evidence type="ECO:0000256" key="2">
    <source>
        <dbReference type="SAM" id="Phobius"/>
    </source>
</evidence>
<dbReference type="OrthoDB" id="3789668at2"/>